<proteinExistence type="predicted"/>
<organism evidence="2">
    <name type="scientific">Musa acuminata subsp. malaccensis</name>
    <name type="common">Wild banana</name>
    <name type="synonym">Musa malaccensis</name>
    <dbReference type="NCBI Taxonomy" id="214687"/>
    <lineage>
        <taxon>Eukaryota</taxon>
        <taxon>Viridiplantae</taxon>
        <taxon>Streptophyta</taxon>
        <taxon>Embryophyta</taxon>
        <taxon>Tracheophyta</taxon>
        <taxon>Spermatophyta</taxon>
        <taxon>Magnoliopsida</taxon>
        <taxon>Liliopsida</taxon>
        <taxon>Zingiberales</taxon>
        <taxon>Musaceae</taxon>
        <taxon>Musa</taxon>
    </lineage>
</organism>
<dbReference type="AlphaFoldDB" id="A0A8D7AC47"/>
<accession>A0A8D7AC47</accession>
<evidence type="ECO:0000313" key="2">
    <source>
        <dbReference type="EMBL" id="CAG1846590.1"/>
    </source>
</evidence>
<protein>
    <submittedName>
        <fullName evidence="2">(wild Malaysian banana) hypothetical protein</fullName>
    </submittedName>
</protein>
<name>A0A8D7AC47_MUSAM</name>
<reference evidence="2" key="1">
    <citation type="submission" date="2021-03" db="EMBL/GenBank/DDBJ databases">
        <authorList>
            <consortium name="Genoscope - CEA"/>
            <person name="William W."/>
        </authorList>
    </citation>
    <scope>NUCLEOTIDE SEQUENCE</scope>
    <source>
        <strain evidence="2">Doubled-haploid Pahang</strain>
    </source>
</reference>
<dbReference type="EMBL" id="HG996471">
    <property type="protein sequence ID" value="CAG1846590.1"/>
    <property type="molecule type" value="Genomic_DNA"/>
</dbReference>
<feature type="region of interest" description="Disordered" evidence="1">
    <location>
        <begin position="1"/>
        <end position="31"/>
    </location>
</feature>
<gene>
    <name evidence="2" type="ORF">GSMUA_163850.1</name>
</gene>
<sequence>MALQAVAGLRSTIAASRGTNPPSHPGLRGPADRYALRSAAFSPSLHLLLPPPSRCPATAPRFSMRVVSK</sequence>
<evidence type="ECO:0000256" key="1">
    <source>
        <dbReference type="SAM" id="MobiDB-lite"/>
    </source>
</evidence>